<organism evidence="1 2">
    <name type="scientific">Buttiauxella agrestis ATCC 33320</name>
    <dbReference type="NCBI Taxonomy" id="1006004"/>
    <lineage>
        <taxon>Bacteria</taxon>
        <taxon>Pseudomonadati</taxon>
        <taxon>Pseudomonadota</taxon>
        <taxon>Gammaproteobacteria</taxon>
        <taxon>Enterobacterales</taxon>
        <taxon>Enterobacteriaceae</taxon>
        <taxon>Buttiauxella</taxon>
    </lineage>
</organism>
<proteinExistence type="predicted"/>
<evidence type="ECO:0000313" key="2">
    <source>
        <dbReference type="Proteomes" id="UP000028653"/>
    </source>
</evidence>
<sequence>MLPPSKALFSMSPNFLRPAYIEGRTGDGMFKVDLAVKNANLGFVEDINER</sequence>
<evidence type="ECO:0000313" key="1">
    <source>
        <dbReference type="EMBL" id="KFC84162.1"/>
    </source>
</evidence>
<dbReference type="AlphaFoldDB" id="A0A085GKB7"/>
<gene>
    <name evidence="1" type="ORF">GBAG_0475</name>
</gene>
<keyword evidence="2" id="KW-1185">Reference proteome</keyword>
<reference evidence="1 2" key="1">
    <citation type="submission" date="2014-05" db="EMBL/GenBank/DDBJ databases">
        <title>ATOL: Assembling a taxonomically balanced genome-scale reconstruction of the evolutionary history of the Enterobacteriaceae.</title>
        <authorList>
            <person name="Plunkett G.III."/>
            <person name="Neeno-Eckwall E.C."/>
            <person name="Glasner J.D."/>
            <person name="Perna N.T."/>
        </authorList>
    </citation>
    <scope>NUCLEOTIDE SEQUENCE [LARGE SCALE GENOMIC DNA]</scope>
    <source>
        <strain evidence="1 2">ATCC 33320</strain>
    </source>
</reference>
<dbReference type="Proteomes" id="UP000028653">
    <property type="component" value="Unassembled WGS sequence"/>
</dbReference>
<name>A0A085GKB7_9ENTR</name>
<dbReference type="EMBL" id="JMPI01000012">
    <property type="protein sequence ID" value="KFC84162.1"/>
    <property type="molecule type" value="Genomic_DNA"/>
</dbReference>
<accession>A0A085GKB7</accession>
<comment type="caution">
    <text evidence="1">The sequence shown here is derived from an EMBL/GenBank/DDBJ whole genome shotgun (WGS) entry which is preliminary data.</text>
</comment>
<protein>
    <submittedName>
        <fullName evidence="1">Uncharacterized protein</fullName>
    </submittedName>
</protein>